<proteinExistence type="predicted"/>
<evidence type="ECO:0000256" key="4">
    <source>
        <dbReference type="SAM" id="Phobius"/>
    </source>
</evidence>
<dbReference type="Pfam" id="PF00015">
    <property type="entry name" value="MCPsignal"/>
    <property type="match status" value="1"/>
</dbReference>
<evidence type="ECO:0000256" key="1">
    <source>
        <dbReference type="ARBA" id="ARBA00023224"/>
    </source>
</evidence>
<dbReference type="SMART" id="SM00283">
    <property type="entry name" value="MA"/>
    <property type="match status" value="1"/>
</dbReference>
<gene>
    <name evidence="6" type="ORF">C725_3049</name>
</gene>
<evidence type="ECO:0000313" key="6">
    <source>
        <dbReference type="EMBL" id="EMD81583.1"/>
    </source>
</evidence>
<dbReference type="SUPFAM" id="SSF58104">
    <property type="entry name" value="Methyl-accepting chemotaxis protein (MCP) signaling domain"/>
    <property type="match status" value="1"/>
</dbReference>
<comment type="caution">
    <text evidence="6">The sequence shown here is derived from an EMBL/GenBank/DDBJ whole genome shotgun (WGS) entry which is preliminary data.</text>
</comment>
<organism evidence="6 7">
    <name type="scientific">Pacificimonas flava</name>
    <dbReference type="NCBI Taxonomy" id="1234595"/>
    <lineage>
        <taxon>Bacteria</taxon>
        <taxon>Pseudomonadati</taxon>
        <taxon>Pseudomonadota</taxon>
        <taxon>Alphaproteobacteria</taxon>
        <taxon>Sphingomonadales</taxon>
        <taxon>Sphingosinicellaceae</taxon>
        <taxon>Pacificimonas</taxon>
    </lineage>
</organism>
<keyword evidence="4" id="KW-0812">Transmembrane</keyword>
<dbReference type="EMBL" id="AMRV01000029">
    <property type="protein sequence ID" value="EMD81583.1"/>
    <property type="molecule type" value="Genomic_DNA"/>
</dbReference>
<dbReference type="PROSITE" id="PS50111">
    <property type="entry name" value="CHEMOTAXIS_TRANSDUC_2"/>
    <property type="match status" value="1"/>
</dbReference>
<evidence type="ECO:0000259" key="5">
    <source>
        <dbReference type="PROSITE" id="PS50111"/>
    </source>
</evidence>
<name>M2U177_9SPHN</name>
<evidence type="ECO:0000256" key="2">
    <source>
        <dbReference type="PROSITE-ProRule" id="PRU00284"/>
    </source>
</evidence>
<dbReference type="PANTHER" id="PTHR32089">
    <property type="entry name" value="METHYL-ACCEPTING CHEMOTAXIS PROTEIN MCPB"/>
    <property type="match status" value="1"/>
</dbReference>
<dbReference type="InterPro" id="IPR004089">
    <property type="entry name" value="MCPsignal_dom"/>
</dbReference>
<dbReference type="PANTHER" id="PTHR32089:SF112">
    <property type="entry name" value="LYSOZYME-LIKE PROTEIN-RELATED"/>
    <property type="match status" value="1"/>
</dbReference>
<reference evidence="6 7" key="1">
    <citation type="journal article" date="2013" name="Genome Announc.">
        <title>Draft Genome Sequence of Strain JLT2015T, Belonging to the Family Sphingomonadaceae of the Alphaproteobacteria.</title>
        <authorList>
            <person name="Tang K."/>
            <person name="Liu K."/>
            <person name="Li S."/>
            <person name="Jiao N."/>
        </authorList>
    </citation>
    <scope>NUCLEOTIDE SEQUENCE [LARGE SCALE GENOMIC DNA]</scope>
    <source>
        <strain evidence="6 7">JLT2015</strain>
    </source>
</reference>
<evidence type="ECO:0000313" key="7">
    <source>
        <dbReference type="Proteomes" id="UP000011717"/>
    </source>
</evidence>
<feature type="coiled-coil region" evidence="3">
    <location>
        <begin position="67"/>
        <end position="96"/>
    </location>
</feature>
<dbReference type="Proteomes" id="UP000011717">
    <property type="component" value="Unassembled WGS sequence"/>
</dbReference>
<protein>
    <submittedName>
        <fullName evidence="6">Methyl-accepting chemotaxis sensory transducer</fullName>
    </submittedName>
</protein>
<keyword evidence="7" id="KW-1185">Reference proteome</keyword>
<dbReference type="Gene3D" id="1.10.287.950">
    <property type="entry name" value="Methyl-accepting chemotaxis protein"/>
    <property type="match status" value="1"/>
</dbReference>
<evidence type="ECO:0000256" key="3">
    <source>
        <dbReference type="SAM" id="Coils"/>
    </source>
</evidence>
<accession>M2U177</accession>
<dbReference type="OrthoDB" id="7441210at2"/>
<keyword evidence="4" id="KW-0472">Membrane</keyword>
<dbReference type="GO" id="GO:0016020">
    <property type="term" value="C:membrane"/>
    <property type="evidence" value="ECO:0007669"/>
    <property type="project" value="InterPro"/>
</dbReference>
<dbReference type="AlphaFoldDB" id="M2U177"/>
<feature type="transmembrane region" description="Helical" evidence="4">
    <location>
        <begin position="12"/>
        <end position="31"/>
    </location>
</feature>
<keyword evidence="3" id="KW-0175">Coiled coil</keyword>
<keyword evidence="1 2" id="KW-0807">Transducer</keyword>
<sequence>MLNLALGTAPYLPAGHPLLIVFMAMVVRNMFQQGRTIAKVHEAEIVAERVRTEQHRLLKEAADGEAAAREREAAVKLAAERELAEERERTARADRKRRVDELLGLAATFEETVLAAAEDVLKQSGTLKTAAGQLTGFTGAVRNKGLELASVVEAADAAAGLVQKETDLVTAASSSIDERSRAQLLSSRAALSASTDCAKRIGHLSQRTEGIGHVISLISEIAQRTNLLALNATIEAARAGRAGDGFSVVAAEIKSLASQTAEATNEVSENLIGIRDGVIDVTKTLQNMNERLTGLEGASDQISSAASAQKQSMSVVSTSAGESLRHTRQLQSRFSEIDEAALSAAEQIAQVTYTASLLGNCSSALRTTSRDYVLRLRQIAEG</sequence>
<keyword evidence="4" id="KW-1133">Transmembrane helix</keyword>
<dbReference type="GO" id="GO:0007165">
    <property type="term" value="P:signal transduction"/>
    <property type="evidence" value="ECO:0007669"/>
    <property type="project" value="UniProtKB-KW"/>
</dbReference>
<feature type="domain" description="Methyl-accepting transducer" evidence="5">
    <location>
        <begin position="98"/>
        <end position="359"/>
    </location>
</feature>